<evidence type="ECO:0000313" key="2">
    <source>
        <dbReference type="Proteomes" id="UP000756132"/>
    </source>
</evidence>
<accession>A0A9Q8P6R5</accession>
<evidence type="ECO:0000313" key="1">
    <source>
        <dbReference type="EMBL" id="UJO15226.1"/>
    </source>
</evidence>
<name>A0A9Q8P6R5_PASFU</name>
<dbReference type="Proteomes" id="UP000756132">
    <property type="component" value="Chromosome 3"/>
</dbReference>
<organism evidence="1 2">
    <name type="scientific">Passalora fulva</name>
    <name type="common">Tomato leaf mold</name>
    <name type="synonym">Cladosporium fulvum</name>
    <dbReference type="NCBI Taxonomy" id="5499"/>
    <lineage>
        <taxon>Eukaryota</taxon>
        <taxon>Fungi</taxon>
        <taxon>Dikarya</taxon>
        <taxon>Ascomycota</taxon>
        <taxon>Pezizomycotina</taxon>
        <taxon>Dothideomycetes</taxon>
        <taxon>Dothideomycetidae</taxon>
        <taxon>Mycosphaerellales</taxon>
        <taxon>Mycosphaerellaceae</taxon>
        <taxon>Fulvia</taxon>
    </lineage>
</organism>
<dbReference type="KEGG" id="ffu:CLAFUR5_08671"/>
<reference evidence="1" key="1">
    <citation type="submission" date="2021-12" db="EMBL/GenBank/DDBJ databases">
        <authorList>
            <person name="Zaccaron A."/>
            <person name="Stergiopoulos I."/>
        </authorList>
    </citation>
    <scope>NUCLEOTIDE SEQUENCE</scope>
    <source>
        <strain evidence="1">Race5_Kim</strain>
    </source>
</reference>
<sequence>MTFIPAHFITVHINIFAASTRNGPLTPQHRSCLFMLYEATAIDQINMDPRYSCTICTSRSALNSCAEYHEARSAIGHLEAHFGSNRLQLMPYRLLLAAKLLAAHESFEMPSLSSANYAGTTILNSPFQEKWHARKQEKKKEL</sequence>
<proteinExistence type="predicted"/>
<dbReference type="EMBL" id="CP090165">
    <property type="protein sequence ID" value="UJO15226.1"/>
    <property type="molecule type" value="Genomic_DNA"/>
</dbReference>
<protein>
    <submittedName>
        <fullName evidence="1">Uncharacterized protein</fullName>
    </submittedName>
</protein>
<dbReference type="RefSeq" id="XP_047759592.1">
    <property type="nucleotide sequence ID" value="XM_047907819.1"/>
</dbReference>
<dbReference type="AlphaFoldDB" id="A0A9Q8P6R5"/>
<gene>
    <name evidence="1" type="ORF">CLAFUR5_08671</name>
</gene>
<reference evidence="1" key="2">
    <citation type="journal article" date="2022" name="Microb. Genom.">
        <title>A chromosome-scale genome assembly of the tomato pathogen Cladosporium fulvum reveals a compartmentalized genome architecture and the presence of a dispensable chromosome.</title>
        <authorList>
            <person name="Zaccaron A.Z."/>
            <person name="Chen L.H."/>
            <person name="Samaras A."/>
            <person name="Stergiopoulos I."/>
        </authorList>
    </citation>
    <scope>NUCLEOTIDE SEQUENCE</scope>
    <source>
        <strain evidence="1">Race5_Kim</strain>
    </source>
</reference>
<dbReference type="GeneID" id="71988549"/>
<keyword evidence="2" id="KW-1185">Reference proteome</keyword>